<evidence type="ECO:0000259" key="3">
    <source>
        <dbReference type="Pfam" id="PF10647"/>
    </source>
</evidence>
<keyword evidence="5" id="KW-0449">Lipoprotein</keyword>
<protein>
    <submittedName>
        <fullName evidence="5">Lipoprotein LpqB</fullName>
    </submittedName>
</protein>
<feature type="domain" description="GerMN" evidence="2">
    <location>
        <begin position="195"/>
        <end position="303"/>
    </location>
</feature>
<accession>A0A9W6PH75</accession>
<name>A0A9W6PH75_9ACTN</name>
<evidence type="ECO:0000313" key="5">
    <source>
        <dbReference type="EMBL" id="GLW54863.1"/>
    </source>
</evidence>
<feature type="domain" description="Lipoprotein LpqB N-terminal" evidence="4">
    <location>
        <begin position="59"/>
        <end position="186"/>
    </location>
</feature>
<dbReference type="OrthoDB" id="3226781at2"/>
<dbReference type="AlphaFoldDB" id="A0A9W6PH75"/>
<dbReference type="RefSeq" id="WP_033253726.1">
    <property type="nucleotide sequence ID" value="NZ_BSRX01000015.1"/>
</dbReference>
<dbReference type="InterPro" id="IPR018910">
    <property type="entry name" value="LpqB_C"/>
</dbReference>
<feature type="region of interest" description="Disordered" evidence="1">
    <location>
        <begin position="404"/>
        <end position="423"/>
    </location>
</feature>
<dbReference type="EMBL" id="BSRX01000015">
    <property type="protein sequence ID" value="GLW54863.1"/>
    <property type="molecule type" value="Genomic_DNA"/>
</dbReference>
<dbReference type="InterPro" id="IPR059026">
    <property type="entry name" value="LpqB_N"/>
</dbReference>
<dbReference type="Pfam" id="PF10646">
    <property type="entry name" value="Germane"/>
    <property type="match status" value="1"/>
</dbReference>
<organism evidence="5 6">
    <name type="scientific">Kitasatospora phosalacinea</name>
    <dbReference type="NCBI Taxonomy" id="2065"/>
    <lineage>
        <taxon>Bacteria</taxon>
        <taxon>Bacillati</taxon>
        <taxon>Actinomycetota</taxon>
        <taxon>Actinomycetes</taxon>
        <taxon>Kitasatosporales</taxon>
        <taxon>Streptomycetaceae</taxon>
        <taxon>Kitasatospora</taxon>
    </lineage>
</organism>
<proteinExistence type="predicted"/>
<feature type="domain" description="Lipoprotein LpqB C-terminal" evidence="3">
    <location>
        <begin position="341"/>
        <end position="611"/>
    </location>
</feature>
<evidence type="ECO:0000313" key="6">
    <source>
        <dbReference type="Proteomes" id="UP001165143"/>
    </source>
</evidence>
<gene>
    <name evidence="5" type="primary">lpqB</name>
    <name evidence="5" type="ORF">Kpho01_28740</name>
</gene>
<dbReference type="Pfam" id="PF10647">
    <property type="entry name" value="Gmad1"/>
    <property type="match status" value="1"/>
</dbReference>
<dbReference type="SUPFAM" id="SSF82171">
    <property type="entry name" value="DPP6 N-terminal domain-like"/>
    <property type="match status" value="1"/>
</dbReference>
<evidence type="ECO:0000256" key="1">
    <source>
        <dbReference type="SAM" id="MobiDB-lite"/>
    </source>
</evidence>
<dbReference type="Proteomes" id="UP001165143">
    <property type="component" value="Unassembled WGS sequence"/>
</dbReference>
<reference evidence="5" key="1">
    <citation type="submission" date="2023-02" db="EMBL/GenBank/DDBJ databases">
        <title>Kitasatospora phosalacinea NBRC 14362.</title>
        <authorList>
            <person name="Ichikawa N."/>
            <person name="Sato H."/>
            <person name="Tonouchi N."/>
        </authorList>
    </citation>
    <scope>NUCLEOTIDE SEQUENCE</scope>
    <source>
        <strain evidence="5">NBRC 14362</strain>
    </source>
</reference>
<dbReference type="PROSITE" id="PS51257">
    <property type="entry name" value="PROKAR_LIPOPROTEIN"/>
    <property type="match status" value="1"/>
</dbReference>
<dbReference type="Pfam" id="PF25976">
    <property type="entry name" value="LpqB_N"/>
    <property type="match status" value="1"/>
</dbReference>
<evidence type="ECO:0000259" key="2">
    <source>
        <dbReference type="Pfam" id="PF10646"/>
    </source>
</evidence>
<sequence>MDRTDRTADRRALAIGWAVLLATAATGCVSMPSGGAPQRLEAPQNAADGLQVHVYPVAPRKGGSPRDLLAGFLDSSNADQANYDTAKQYLTALAAKTWKPDAGVVVLAGAPTPSGPTPADDDVTVRLTVEGKQVAGLDEQHTYQAHSGDTYQRAFTFVKETDGPDKGEWRISDLPDGLIVDQTNFKNTYKPVHRYFFARTDASGPGPQAARVLVPDPIYLRRRIDPLTEAAQATADGPSHWLGPVVASELDGVRVEGATVGDNRVATVKLRGGDPAACKQMAQQLFQTLADQQSKLDRIDLTFTGGGSGCSLSSAEAALVAPGALAGADNGVQAFIQLEDGRLTRYLQEGMEPLPVPGVLGQAPQPGQFRPGTVAVRRDAAVAAVIGADGRDLVETGLTEGGTYGEPVVSTRSAQPGKGLASPSWDGRQDLWLVDRDPAAPRVLMVRDRTVVQVQVEGLDGRTVQSLRISSDGTRIALLLSQGGGPTRLALGLVEHGGTSGAPTARITALRDIAPQLSEVAAVSWGDTDQLVVLGKETDRLQQLHFLGTDGSQSTDSPLQGGESMTALSATEARLPADPTSPSGPAVLTSSEHGLYRLKDNQWHEVPSKSEAKAFTYPG</sequence>
<evidence type="ECO:0000259" key="4">
    <source>
        <dbReference type="Pfam" id="PF25976"/>
    </source>
</evidence>
<comment type="caution">
    <text evidence="5">The sequence shown here is derived from an EMBL/GenBank/DDBJ whole genome shotgun (WGS) entry which is preliminary data.</text>
</comment>
<dbReference type="InterPro" id="IPR019606">
    <property type="entry name" value="GerMN"/>
</dbReference>